<protein>
    <submittedName>
        <fullName evidence="6">Transketolase</fullName>
        <ecNumber evidence="6">2.2.1.1</ecNumber>
    </submittedName>
</protein>
<keyword evidence="4" id="KW-0786">Thiamine pyrophosphate</keyword>
<organism evidence="6">
    <name type="scientific">hydrothermal vent metagenome</name>
    <dbReference type="NCBI Taxonomy" id="652676"/>
    <lineage>
        <taxon>unclassified sequences</taxon>
        <taxon>metagenomes</taxon>
        <taxon>ecological metagenomes</taxon>
    </lineage>
</organism>
<evidence type="ECO:0000256" key="2">
    <source>
        <dbReference type="ARBA" id="ARBA00022679"/>
    </source>
</evidence>
<dbReference type="PANTHER" id="PTHR43522:SF2">
    <property type="entry name" value="TRANSKETOLASE 1-RELATED"/>
    <property type="match status" value="1"/>
</dbReference>
<feature type="non-terminal residue" evidence="6">
    <location>
        <position position="265"/>
    </location>
</feature>
<dbReference type="InterPro" id="IPR049557">
    <property type="entry name" value="Transketolase_CS"/>
</dbReference>
<evidence type="ECO:0000256" key="1">
    <source>
        <dbReference type="ARBA" id="ARBA00001964"/>
    </source>
</evidence>
<evidence type="ECO:0000259" key="5">
    <source>
        <dbReference type="Pfam" id="PF00456"/>
    </source>
</evidence>
<accession>A0A3B0RM94</accession>
<evidence type="ECO:0000256" key="3">
    <source>
        <dbReference type="ARBA" id="ARBA00022723"/>
    </source>
</evidence>
<dbReference type="GO" id="GO:0005829">
    <property type="term" value="C:cytosol"/>
    <property type="evidence" value="ECO:0007669"/>
    <property type="project" value="TreeGrafter"/>
</dbReference>
<dbReference type="EMBL" id="UOEH01000007">
    <property type="protein sequence ID" value="VAV89368.1"/>
    <property type="molecule type" value="Genomic_DNA"/>
</dbReference>
<comment type="cofactor">
    <cofactor evidence="1">
        <name>thiamine diphosphate</name>
        <dbReference type="ChEBI" id="CHEBI:58937"/>
    </cofactor>
</comment>
<sequence>MSGTPPAGVDFSQMANAIRALSMDAVEKAKSGHPGMPMGMADVATVLFTQFLKFDAGDPSWPDRDRFILSAGHGSMLIYSLGYLLGYKGMSIEDIKNFRQLGAKTAGHPEYGHAPAVETTTGPLGQGLGNGVGMALAEAHLNARFGCGLVDHHTYVIAGDGCLMEGISQEAISLAGHLKLRKLIVLFDDNDISIDGPISLSDSTNQLERFAASRWATARVDGHDRGAIAAAIEAAQSSDRPTLIACKTQIGFGAPTKSGKAAAHG</sequence>
<reference evidence="6" key="1">
    <citation type="submission" date="2018-06" db="EMBL/GenBank/DDBJ databases">
        <authorList>
            <person name="Zhirakovskaya E."/>
        </authorList>
    </citation>
    <scope>NUCLEOTIDE SEQUENCE</scope>
</reference>
<dbReference type="InterPro" id="IPR005474">
    <property type="entry name" value="Transketolase_N"/>
</dbReference>
<dbReference type="GO" id="GO:0006098">
    <property type="term" value="P:pentose-phosphate shunt"/>
    <property type="evidence" value="ECO:0007669"/>
    <property type="project" value="TreeGrafter"/>
</dbReference>
<gene>
    <name evidence="6" type="ORF">MNBD_ALPHA05-1551</name>
</gene>
<proteinExistence type="predicted"/>
<dbReference type="GO" id="GO:0004802">
    <property type="term" value="F:transketolase activity"/>
    <property type="evidence" value="ECO:0007669"/>
    <property type="project" value="UniProtKB-EC"/>
</dbReference>
<dbReference type="InterPro" id="IPR029061">
    <property type="entry name" value="THDP-binding"/>
</dbReference>
<dbReference type="Pfam" id="PF00456">
    <property type="entry name" value="Transketolase_N"/>
    <property type="match status" value="1"/>
</dbReference>
<keyword evidence="3" id="KW-0479">Metal-binding</keyword>
<dbReference type="SUPFAM" id="SSF52518">
    <property type="entry name" value="Thiamin diphosphate-binding fold (THDP-binding)"/>
    <property type="match status" value="1"/>
</dbReference>
<name>A0A3B0RM94_9ZZZZ</name>
<dbReference type="Gene3D" id="3.40.50.970">
    <property type="match status" value="1"/>
</dbReference>
<dbReference type="InterPro" id="IPR033247">
    <property type="entry name" value="Transketolase_fam"/>
</dbReference>
<evidence type="ECO:0000256" key="4">
    <source>
        <dbReference type="ARBA" id="ARBA00023052"/>
    </source>
</evidence>
<dbReference type="PANTHER" id="PTHR43522">
    <property type="entry name" value="TRANSKETOLASE"/>
    <property type="match status" value="1"/>
</dbReference>
<keyword evidence="2 6" id="KW-0808">Transferase</keyword>
<feature type="domain" description="Transketolase N-terminal" evidence="5">
    <location>
        <begin position="13"/>
        <end position="265"/>
    </location>
</feature>
<dbReference type="PROSITE" id="PS00801">
    <property type="entry name" value="TRANSKETOLASE_1"/>
    <property type="match status" value="1"/>
</dbReference>
<dbReference type="AlphaFoldDB" id="A0A3B0RM94"/>
<dbReference type="EC" id="2.2.1.1" evidence="6"/>
<evidence type="ECO:0000313" key="6">
    <source>
        <dbReference type="EMBL" id="VAV89368.1"/>
    </source>
</evidence>
<dbReference type="GO" id="GO:0046872">
    <property type="term" value="F:metal ion binding"/>
    <property type="evidence" value="ECO:0007669"/>
    <property type="project" value="UniProtKB-KW"/>
</dbReference>
<dbReference type="CDD" id="cd02012">
    <property type="entry name" value="TPP_TK"/>
    <property type="match status" value="1"/>
</dbReference>